<dbReference type="GeneID" id="102368363"/>
<evidence type="ECO:0000256" key="3">
    <source>
        <dbReference type="ARBA" id="ARBA00023125"/>
    </source>
</evidence>
<sequence>MSGKAYRSTTLSRKADAIREIAKGKSKAQVCKEFGVPRTTLNGWLQNQEKILDAVDQAMFRPDRKRMRTALNGDVEACLVQWLRQACANNVPINGPLLACKAVQFASQLGISDFNCNEGWVERFKARHAISLKRACSKGKTIPVGGIQLWKNTTLLSIVREYDAKNIYNADETGLFYKMLPNKTLAFRDKRCIDGEHSKQRLTILLMANMDGSDKRKPLVIGKSKNPCCFKNVKSLPVYYTANKKAWMVGAVFEEFVRDFDAEMHTQKRRVALIVDNCPAHPASISGLKAVQVVFLPPNTTSHSQPMDSGVIKTFKAHYRRLLMSKILLAMDAKECFKPDVLMAVQLIKQAWNLVQQSTITSCFCHAGFVKEHHVPPEAANFEALYSSNMNELRSQLQSLGIWPSTLTADDYINFDSSLCVAEQCSDEDIVAAVQSKRDDASDDSEVSDEEIQMPSIPLVKPADARKALDTLQLFLAQQDIDDQLFHFAELSSILAMSACKSTKQKCLTDFTPL</sequence>
<dbReference type="Proteomes" id="UP000189705">
    <property type="component" value="Unplaced"/>
</dbReference>
<evidence type="ECO:0000256" key="2">
    <source>
        <dbReference type="ARBA" id="ARBA00010881"/>
    </source>
</evidence>
<evidence type="ECO:0000256" key="1">
    <source>
        <dbReference type="ARBA" id="ARBA00004123"/>
    </source>
</evidence>
<organism evidence="8 9">
    <name type="scientific">Alligator sinensis</name>
    <name type="common">Chinese alligator</name>
    <dbReference type="NCBI Taxonomy" id="38654"/>
    <lineage>
        <taxon>Eukaryota</taxon>
        <taxon>Metazoa</taxon>
        <taxon>Chordata</taxon>
        <taxon>Craniata</taxon>
        <taxon>Vertebrata</taxon>
        <taxon>Euteleostomi</taxon>
        <taxon>Archelosauria</taxon>
        <taxon>Archosauria</taxon>
        <taxon>Crocodylia</taxon>
        <taxon>Alligatoridae</taxon>
        <taxon>Alligatorinae</taxon>
        <taxon>Alligator</taxon>
    </lineage>
</organism>
<dbReference type="SUPFAM" id="SSF46689">
    <property type="entry name" value="Homeodomain-like"/>
    <property type="match status" value="2"/>
</dbReference>
<dbReference type="RefSeq" id="XP_025061530.1">
    <property type="nucleotide sequence ID" value="XM_025205745.1"/>
</dbReference>
<dbReference type="Gene3D" id="1.10.10.10">
    <property type="entry name" value="Winged helix-like DNA-binding domain superfamily/Winged helix DNA-binding domain"/>
    <property type="match status" value="1"/>
</dbReference>
<dbReference type="RefSeq" id="XP_025061529.1">
    <property type="nucleotide sequence ID" value="XM_025205744.1"/>
</dbReference>
<feature type="DNA-binding region" description="H-T-H motif" evidence="5">
    <location>
        <begin position="27"/>
        <end position="47"/>
    </location>
</feature>
<comment type="similarity">
    <text evidence="2">Belongs to the tigger transposable element derived protein family.</text>
</comment>
<dbReference type="InterPro" id="IPR036388">
    <property type="entry name" value="WH-like_DNA-bd_sf"/>
</dbReference>
<dbReference type="Pfam" id="PF03221">
    <property type="entry name" value="HTH_Tnp_Tc5"/>
    <property type="match status" value="1"/>
</dbReference>
<evidence type="ECO:0000313" key="8">
    <source>
        <dbReference type="Proteomes" id="UP000189705"/>
    </source>
</evidence>
<dbReference type="GO" id="GO:0003677">
    <property type="term" value="F:DNA binding"/>
    <property type="evidence" value="ECO:0007669"/>
    <property type="project" value="UniProtKB-UniRule"/>
</dbReference>
<evidence type="ECO:0000313" key="10">
    <source>
        <dbReference type="RefSeq" id="XP_025061530.1"/>
    </source>
</evidence>
<dbReference type="AlphaFoldDB" id="A0A3Q0GP10"/>
<comment type="subcellular location">
    <subcellularLocation>
        <location evidence="1 5">Nucleus</location>
    </subcellularLocation>
</comment>
<accession>A0A3Q0GP10</accession>
<evidence type="ECO:0000256" key="4">
    <source>
        <dbReference type="ARBA" id="ARBA00023242"/>
    </source>
</evidence>
<name>A0A3Q0GP10_ALLSI</name>
<keyword evidence="4 5" id="KW-0539">Nucleus</keyword>
<dbReference type="Gene3D" id="1.10.10.60">
    <property type="entry name" value="Homeodomain-like"/>
    <property type="match status" value="1"/>
</dbReference>
<keyword evidence="8" id="KW-1185">Reference proteome</keyword>
<dbReference type="PANTHER" id="PTHR19303">
    <property type="entry name" value="TRANSPOSON"/>
    <property type="match status" value="1"/>
</dbReference>
<feature type="domain" description="HTH CENPB-type" evidence="7">
    <location>
        <begin position="63"/>
        <end position="134"/>
    </location>
</feature>
<dbReference type="STRING" id="38654.A0A3Q0GP10"/>
<dbReference type="InterPro" id="IPR004875">
    <property type="entry name" value="DDE_SF_endonuclease_dom"/>
</dbReference>
<evidence type="ECO:0000313" key="11">
    <source>
        <dbReference type="RefSeq" id="XP_025061531.1"/>
    </source>
</evidence>
<gene>
    <name evidence="9 10 11" type="primary">LOC102368363</name>
</gene>
<evidence type="ECO:0000256" key="5">
    <source>
        <dbReference type="PROSITE-ProRule" id="PRU00320"/>
    </source>
</evidence>
<dbReference type="PROSITE" id="PS51253">
    <property type="entry name" value="HTH_CENPB"/>
    <property type="match status" value="1"/>
</dbReference>
<dbReference type="SMART" id="SM00674">
    <property type="entry name" value="CENPB"/>
    <property type="match status" value="1"/>
</dbReference>
<dbReference type="RefSeq" id="XP_025061531.1">
    <property type="nucleotide sequence ID" value="XM_025205746.1"/>
</dbReference>
<dbReference type="Pfam" id="PF03184">
    <property type="entry name" value="DDE_1"/>
    <property type="match status" value="1"/>
</dbReference>
<evidence type="ECO:0000259" key="7">
    <source>
        <dbReference type="PROSITE" id="PS51253"/>
    </source>
</evidence>
<proteinExistence type="inferred from homology"/>
<dbReference type="GO" id="GO:0005634">
    <property type="term" value="C:nucleus"/>
    <property type="evidence" value="ECO:0007669"/>
    <property type="project" value="UniProtKB-SubCell"/>
</dbReference>
<dbReference type="KEGG" id="asn:102368363"/>
<dbReference type="Pfam" id="PF04218">
    <property type="entry name" value="CENP-B_N"/>
    <property type="match status" value="1"/>
</dbReference>
<protein>
    <submittedName>
        <fullName evidence="9 10">Tigger transposable element-derived protein 4-like</fullName>
    </submittedName>
</protein>
<evidence type="ECO:0000259" key="6">
    <source>
        <dbReference type="PROSITE" id="PS50960"/>
    </source>
</evidence>
<dbReference type="InterPro" id="IPR006600">
    <property type="entry name" value="HTH_CenpB_DNA-bd_dom"/>
</dbReference>
<dbReference type="InterPro" id="IPR009057">
    <property type="entry name" value="Homeodomain-like_sf"/>
</dbReference>
<dbReference type="PANTHER" id="PTHR19303:SF73">
    <property type="entry name" value="PROTEIN PDC2"/>
    <property type="match status" value="1"/>
</dbReference>
<feature type="domain" description="HTH psq-type" evidence="6">
    <location>
        <begin position="1"/>
        <end position="51"/>
    </location>
</feature>
<dbReference type="PROSITE" id="PS50960">
    <property type="entry name" value="HTH_PSQ"/>
    <property type="match status" value="1"/>
</dbReference>
<dbReference type="InterPro" id="IPR050863">
    <property type="entry name" value="CenT-Element_Derived"/>
</dbReference>
<evidence type="ECO:0000313" key="9">
    <source>
        <dbReference type="RefSeq" id="XP_025061529.1"/>
    </source>
</evidence>
<dbReference type="InterPro" id="IPR007889">
    <property type="entry name" value="HTH_Psq"/>
</dbReference>
<reference evidence="9 10" key="1">
    <citation type="submission" date="2025-04" db="UniProtKB">
        <authorList>
            <consortium name="RefSeq"/>
        </authorList>
    </citation>
    <scope>IDENTIFICATION</scope>
</reference>
<keyword evidence="3 5" id="KW-0238">DNA-binding</keyword>